<name>A0ABR3MPS5_9TELE</name>
<keyword evidence="2" id="KW-1185">Reference proteome</keyword>
<protein>
    <submittedName>
        <fullName evidence="1">Uncharacterized protein</fullName>
    </submittedName>
</protein>
<organism evidence="1 2">
    <name type="scientific">Cirrhinus molitorella</name>
    <name type="common">mud carp</name>
    <dbReference type="NCBI Taxonomy" id="172907"/>
    <lineage>
        <taxon>Eukaryota</taxon>
        <taxon>Metazoa</taxon>
        <taxon>Chordata</taxon>
        <taxon>Craniata</taxon>
        <taxon>Vertebrata</taxon>
        <taxon>Euteleostomi</taxon>
        <taxon>Actinopterygii</taxon>
        <taxon>Neopterygii</taxon>
        <taxon>Teleostei</taxon>
        <taxon>Ostariophysi</taxon>
        <taxon>Cypriniformes</taxon>
        <taxon>Cyprinidae</taxon>
        <taxon>Labeoninae</taxon>
        <taxon>Labeonini</taxon>
        <taxon>Cirrhinus</taxon>
    </lineage>
</organism>
<proteinExistence type="predicted"/>
<dbReference type="EMBL" id="JAYMGO010000010">
    <property type="protein sequence ID" value="KAL1266637.1"/>
    <property type="molecule type" value="Genomic_DNA"/>
</dbReference>
<comment type="caution">
    <text evidence="1">The sequence shown here is derived from an EMBL/GenBank/DDBJ whole genome shotgun (WGS) entry which is preliminary data.</text>
</comment>
<accession>A0ABR3MPS5</accession>
<dbReference type="PROSITE" id="PS51257">
    <property type="entry name" value="PROKAR_LIPOPROTEIN"/>
    <property type="match status" value="1"/>
</dbReference>
<sequence>MLPLHRSSCSSAKASLDFSQIWLAGVGCSMMKQAGQAALWGVGVALKDFLTGVYREDSFRASVSLAADSRAHGRIREQCSLCLAS</sequence>
<gene>
    <name evidence="1" type="ORF">QQF64_002312</name>
</gene>
<evidence type="ECO:0000313" key="2">
    <source>
        <dbReference type="Proteomes" id="UP001558613"/>
    </source>
</evidence>
<dbReference type="Proteomes" id="UP001558613">
    <property type="component" value="Unassembled WGS sequence"/>
</dbReference>
<evidence type="ECO:0000313" key="1">
    <source>
        <dbReference type="EMBL" id="KAL1266637.1"/>
    </source>
</evidence>
<reference evidence="1 2" key="1">
    <citation type="submission" date="2023-09" db="EMBL/GenBank/DDBJ databases">
        <authorList>
            <person name="Wang M."/>
        </authorList>
    </citation>
    <scope>NUCLEOTIDE SEQUENCE [LARGE SCALE GENOMIC DNA]</scope>
    <source>
        <strain evidence="1">GT-2023</strain>
        <tissue evidence="1">Liver</tissue>
    </source>
</reference>